<feature type="domain" description="BCS1 N-terminal" evidence="15">
    <location>
        <begin position="63"/>
        <end position="274"/>
    </location>
</feature>
<evidence type="ECO:0000256" key="6">
    <source>
        <dbReference type="ARBA" id="ARBA00022801"/>
    </source>
</evidence>
<evidence type="ECO:0008006" key="18">
    <source>
        <dbReference type="Google" id="ProtNLM"/>
    </source>
</evidence>
<dbReference type="InterPro" id="IPR027417">
    <property type="entry name" value="P-loop_NTPase"/>
</dbReference>
<dbReference type="SMART" id="SM01024">
    <property type="entry name" value="BCS1_N"/>
    <property type="match status" value="1"/>
</dbReference>
<proteinExistence type="inferred from homology"/>
<comment type="caution">
    <text evidence="16">The sequence shown here is derived from an EMBL/GenBank/DDBJ whole genome shotgun (WGS) entry which is preliminary data.</text>
</comment>
<dbReference type="Gene3D" id="3.40.50.300">
    <property type="entry name" value="P-loop containing nucleotide triphosphate hydrolases"/>
    <property type="match status" value="1"/>
</dbReference>
<sequence length="615" mass="69102">MASPWLKVMNDTSQPANSSTTFPGILDSVLTTAGQASPLLQLFLFIYKLVGAQLGLDPSILLTCLGCLWGLSKLFDQVWAIIDNFITGYLRCTVCVTEDDQIYNTLMQFLSEQQDIATNRHLTAQTVYKSAWDEEEDSTDALATTMVEDNQDSPKYLNFASDAARCNPRYVPAMGTTGFWHNRTFFRVYRRKETLQNTGGWGGMAKDVEELKISCFGRSTDPIKSLLKDAKTAYFLDTRYKTAIFRPRIKENRRESWSMWQQVARRPIRPMSTVILENQEKHEVLRDINEYLHPATPKWYAFRGIPLRRGYLFHGPPGTGKTSFSFALAGVFGIDIYVISLQDPTISEEDLAVLFTRLPRRCIVLLEDIDTAGLRRPHNEEEGEEEAAEDTGDKDTQPKKKSKPKKETNSDSDASSSEEERKKHRRKRRNKRSRGNSENKSTNNILAVESISLSGLLNAIDGVASHEGRILIMTTNKPEALDEALIRPGRVDVQVGFKNATAEQAAELFYRMYEVSRNKPMPMSKTGAAAPKTQNGSIHGAVDIKGPATDVDDELEETSKEFGNLIPEDLLSPAEIQGFLLKRKKSPKKALEDAKGWIEATVKQKELKSKVATVQ</sequence>
<dbReference type="PROSITE" id="PS00674">
    <property type="entry name" value="AAA"/>
    <property type="match status" value="1"/>
</dbReference>
<dbReference type="InterPro" id="IPR057495">
    <property type="entry name" value="AAA_lid_BCS1"/>
</dbReference>
<evidence type="ECO:0000256" key="10">
    <source>
        <dbReference type="ARBA" id="ARBA00023136"/>
    </source>
</evidence>
<accession>A0AAN5Z8G8</accession>
<dbReference type="Pfam" id="PF25426">
    <property type="entry name" value="AAA_lid_BCS1"/>
    <property type="match status" value="1"/>
</dbReference>
<evidence type="ECO:0000256" key="11">
    <source>
        <dbReference type="ARBA" id="ARBA00048778"/>
    </source>
</evidence>
<feature type="compositionally biased region" description="Basic residues" evidence="13">
    <location>
        <begin position="422"/>
        <end position="434"/>
    </location>
</feature>
<feature type="region of interest" description="Disordered" evidence="13">
    <location>
        <begin position="375"/>
        <end position="441"/>
    </location>
</feature>
<evidence type="ECO:0000256" key="1">
    <source>
        <dbReference type="ARBA" id="ARBA00004434"/>
    </source>
</evidence>
<evidence type="ECO:0000313" key="16">
    <source>
        <dbReference type="EMBL" id="KAF5236770.1"/>
    </source>
</evidence>
<keyword evidence="10" id="KW-0472">Membrane</keyword>
<comment type="similarity">
    <text evidence="2">Belongs to the AAA ATPase family. BCS1 subfamily.</text>
</comment>
<dbReference type="InterPro" id="IPR003593">
    <property type="entry name" value="AAA+_ATPase"/>
</dbReference>
<evidence type="ECO:0000256" key="9">
    <source>
        <dbReference type="ARBA" id="ARBA00023128"/>
    </source>
</evidence>
<dbReference type="EMBL" id="JAAMOD010000170">
    <property type="protein sequence ID" value="KAF5236770.1"/>
    <property type="molecule type" value="Genomic_DNA"/>
</dbReference>
<keyword evidence="5" id="KW-0999">Mitochondrion inner membrane</keyword>
<comment type="catalytic activity">
    <reaction evidence="11">
        <text>ATP + H2O = ADP + phosphate + H(+)</text>
        <dbReference type="Rhea" id="RHEA:13065"/>
        <dbReference type="ChEBI" id="CHEBI:15377"/>
        <dbReference type="ChEBI" id="CHEBI:15378"/>
        <dbReference type="ChEBI" id="CHEBI:30616"/>
        <dbReference type="ChEBI" id="CHEBI:43474"/>
        <dbReference type="ChEBI" id="CHEBI:456216"/>
    </reaction>
    <physiologicalReaction direction="left-to-right" evidence="11">
        <dbReference type="Rhea" id="RHEA:13066"/>
    </physiologicalReaction>
</comment>
<evidence type="ECO:0000313" key="17">
    <source>
        <dbReference type="Proteomes" id="UP000537989"/>
    </source>
</evidence>
<keyword evidence="3" id="KW-0812">Transmembrane</keyword>
<dbReference type="SUPFAM" id="SSF52540">
    <property type="entry name" value="P-loop containing nucleoside triphosphate hydrolases"/>
    <property type="match status" value="1"/>
</dbReference>
<protein>
    <recommendedName>
        <fullName evidence="18">Mitochondrial chaperone BCS1</fullName>
    </recommendedName>
</protein>
<dbReference type="Pfam" id="PF00004">
    <property type="entry name" value="AAA"/>
    <property type="match status" value="2"/>
</dbReference>
<dbReference type="InterPro" id="IPR014851">
    <property type="entry name" value="BCS1_N"/>
</dbReference>
<dbReference type="PANTHER" id="PTHR23070">
    <property type="entry name" value="BCS1 AAA-TYPE ATPASE"/>
    <property type="match status" value="1"/>
</dbReference>
<evidence type="ECO:0000256" key="8">
    <source>
        <dbReference type="ARBA" id="ARBA00022989"/>
    </source>
</evidence>
<dbReference type="GO" id="GO:0016887">
    <property type="term" value="F:ATP hydrolysis activity"/>
    <property type="evidence" value="ECO:0007669"/>
    <property type="project" value="InterPro"/>
</dbReference>
<dbReference type="Pfam" id="PF08740">
    <property type="entry name" value="BCS1_N"/>
    <property type="match status" value="1"/>
</dbReference>
<keyword evidence="8" id="KW-1133">Transmembrane helix</keyword>
<evidence type="ECO:0000256" key="4">
    <source>
        <dbReference type="ARBA" id="ARBA00022741"/>
    </source>
</evidence>
<dbReference type="Proteomes" id="UP000537989">
    <property type="component" value="Unassembled WGS sequence"/>
</dbReference>
<evidence type="ECO:0000256" key="12">
    <source>
        <dbReference type="RuleBase" id="RU003651"/>
    </source>
</evidence>
<keyword evidence="7 12" id="KW-0067">ATP-binding</keyword>
<feature type="domain" description="AAA+ ATPase" evidence="14">
    <location>
        <begin position="307"/>
        <end position="501"/>
    </location>
</feature>
<dbReference type="AlphaFoldDB" id="A0AAN5Z8G8"/>
<dbReference type="GO" id="GO:0005524">
    <property type="term" value="F:ATP binding"/>
    <property type="evidence" value="ECO:0007669"/>
    <property type="project" value="UniProtKB-KW"/>
</dbReference>
<dbReference type="InterPro" id="IPR003959">
    <property type="entry name" value="ATPase_AAA_core"/>
</dbReference>
<keyword evidence="4 12" id="KW-0547">Nucleotide-binding</keyword>
<evidence type="ECO:0000259" key="15">
    <source>
        <dbReference type="SMART" id="SM01024"/>
    </source>
</evidence>
<evidence type="ECO:0000256" key="7">
    <source>
        <dbReference type="ARBA" id="ARBA00022840"/>
    </source>
</evidence>
<evidence type="ECO:0000256" key="5">
    <source>
        <dbReference type="ARBA" id="ARBA00022792"/>
    </source>
</evidence>
<feature type="compositionally biased region" description="Acidic residues" evidence="13">
    <location>
        <begin position="381"/>
        <end position="390"/>
    </location>
</feature>
<gene>
    <name evidence="16" type="ORF">FAUST_6367</name>
</gene>
<reference evidence="16 17" key="1">
    <citation type="submission" date="2020-02" db="EMBL/GenBank/DDBJ databases">
        <title>Identification and distribution of gene clusters putatively required for synthesis of sphingolipid metabolism inhibitors in phylogenetically diverse species of the filamentous fungus Fusarium.</title>
        <authorList>
            <person name="Kim H.-S."/>
            <person name="Busman M."/>
            <person name="Brown D.W."/>
            <person name="Divon H."/>
            <person name="Uhlig S."/>
            <person name="Proctor R.H."/>
        </authorList>
    </citation>
    <scope>NUCLEOTIDE SEQUENCE [LARGE SCALE GENOMIC DNA]</scope>
    <source>
        <strain evidence="16 17">NRRL 2903</strain>
    </source>
</reference>
<evidence type="ECO:0000256" key="3">
    <source>
        <dbReference type="ARBA" id="ARBA00022692"/>
    </source>
</evidence>
<keyword evidence="17" id="KW-1185">Reference proteome</keyword>
<evidence type="ECO:0000259" key="14">
    <source>
        <dbReference type="SMART" id="SM00382"/>
    </source>
</evidence>
<organism evidence="16 17">
    <name type="scientific">Fusarium austroamericanum</name>
    <dbReference type="NCBI Taxonomy" id="282268"/>
    <lineage>
        <taxon>Eukaryota</taxon>
        <taxon>Fungi</taxon>
        <taxon>Dikarya</taxon>
        <taxon>Ascomycota</taxon>
        <taxon>Pezizomycotina</taxon>
        <taxon>Sordariomycetes</taxon>
        <taxon>Hypocreomycetidae</taxon>
        <taxon>Hypocreales</taxon>
        <taxon>Nectriaceae</taxon>
        <taxon>Fusarium</taxon>
    </lineage>
</organism>
<dbReference type="GO" id="GO:0005743">
    <property type="term" value="C:mitochondrial inner membrane"/>
    <property type="evidence" value="ECO:0007669"/>
    <property type="project" value="UniProtKB-SubCell"/>
</dbReference>
<dbReference type="InterPro" id="IPR003960">
    <property type="entry name" value="ATPase_AAA_CS"/>
</dbReference>
<name>A0AAN5Z8G8_FUSAU</name>
<keyword evidence="6" id="KW-0378">Hydrolase</keyword>
<dbReference type="SMART" id="SM00382">
    <property type="entry name" value="AAA"/>
    <property type="match status" value="1"/>
</dbReference>
<evidence type="ECO:0000256" key="13">
    <source>
        <dbReference type="SAM" id="MobiDB-lite"/>
    </source>
</evidence>
<dbReference type="InterPro" id="IPR050747">
    <property type="entry name" value="Mitochondrial_chaperone_BCS1"/>
</dbReference>
<keyword evidence="9" id="KW-0496">Mitochondrion</keyword>
<comment type="subcellular location">
    <subcellularLocation>
        <location evidence="1">Mitochondrion inner membrane</location>
        <topology evidence="1">Single-pass membrane protein</topology>
    </subcellularLocation>
</comment>
<evidence type="ECO:0000256" key="2">
    <source>
        <dbReference type="ARBA" id="ARBA00007448"/>
    </source>
</evidence>